<dbReference type="EMBL" id="KN833040">
    <property type="protein sequence ID" value="KIM75922.1"/>
    <property type="molecule type" value="Genomic_DNA"/>
</dbReference>
<reference evidence="3" key="2">
    <citation type="submission" date="2015-01" db="EMBL/GenBank/DDBJ databases">
        <title>Evolutionary Origins and Diversification of the Mycorrhizal Mutualists.</title>
        <authorList>
            <consortium name="DOE Joint Genome Institute"/>
            <consortium name="Mycorrhizal Genomics Consortium"/>
            <person name="Kohler A."/>
            <person name="Kuo A."/>
            <person name="Nagy L.G."/>
            <person name="Floudas D."/>
            <person name="Copeland A."/>
            <person name="Barry K.W."/>
            <person name="Cichocki N."/>
            <person name="Veneault-Fourrey C."/>
            <person name="LaButti K."/>
            <person name="Lindquist E.A."/>
            <person name="Lipzen A."/>
            <person name="Lundell T."/>
            <person name="Morin E."/>
            <person name="Murat C."/>
            <person name="Riley R."/>
            <person name="Ohm R."/>
            <person name="Sun H."/>
            <person name="Tunlid A."/>
            <person name="Henrissat B."/>
            <person name="Grigoriev I.V."/>
            <person name="Hibbett D.S."/>
            <person name="Martin F."/>
        </authorList>
    </citation>
    <scope>NUCLEOTIDE SEQUENCE [LARGE SCALE GENOMIC DNA]</scope>
    <source>
        <strain evidence="3">F 1598</strain>
    </source>
</reference>
<dbReference type="STRING" id="765440.A0A0C3BF19"/>
<evidence type="ECO:0000313" key="3">
    <source>
        <dbReference type="Proteomes" id="UP000054166"/>
    </source>
</evidence>
<protein>
    <submittedName>
        <fullName evidence="2">Uncharacterized protein</fullName>
    </submittedName>
</protein>
<dbReference type="OrthoDB" id="9451547at2759"/>
<reference evidence="2 3" key="1">
    <citation type="submission" date="2014-04" db="EMBL/GenBank/DDBJ databases">
        <authorList>
            <consortium name="DOE Joint Genome Institute"/>
            <person name="Kuo A."/>
            <person name="Tarkka M."/>
            <person name="Buscot F."/>
            <person name="Kohler A."/>
            <person name="Nagy L.G."/>
            <person name="Floudas D."/>
            <person name="Copeland A."/>
            <person name="Barry K.W."/>
            <person name="Cichocki N."/>
            <person name="Veneault-Fourrey C."/>
            <person name="LaButti K."/>
            <person name="Lindquist E.A."/>
            <person name="Lipzen A."/>
            <person name="Lundell T."/>
            <person name="Morin E."/>
            <person name="Murat C."/>
            <person name="Sun H."/>
            <person name="Tunlid A."/>
            <person name="Henrissat B."/>
            <person name="Grigoriev I.V."/>
            <person name="Hibbett D.S."/>
            <person name="Martin F."/>
            <person name="Nordberg H.P."/>
            <person name="Cantor M.N."/>
            <person name="Hua S.X."/>
        </authorList>
    </citation>
    <scope>NUCLEOTIDE SEQUENCE [LARGE SCALE GENOMIC DNA]</scope>
    <source>
        <strain evidence="2 3">F 1598</strain>
    </source>
</reference>
<proteinExistence type="predicted"/>
<dbReference type="AlphaFoldDB" id="A0A0C3BF19"/>
<keyword evidence="1" id="KW-1133">Transmembrane helix</keyword>
<evidence type="ECO:0000313" key="2">
    <source>
        <dbReference type="EMBL" id="KIM75922.1"/>
    </source>
</evidence>
<dbReference type="PANTHER" id="PTHR35043">
    <property type="entry name" value="TRANSCRIPTION FACTOR DOMAIN-CONTAINING PROTEIN"/>
    <property type="match status" value="1"/>
</dbReference>
<dbReference type="Proteomes" id="UP000054166">
    <property type="component" value="Unassembled WGS sequence"/>
</dbReference>
<gene>
    <name evidence="2" type="ORF">PILCRDRAFT_41284</name>
</gene>
<sequence>RTTGNIIWSCLATLFSCTWVAVHPNVPYLGETATTIALRRTKLVVAALIAPELVIMWAMREFIIADKLAKLHEGKFLFLMTFQWLADVSGSSERKWTRTHGFFALMGGFMLFDDQPPRTLLPSELDCYIADIIVNKEEIKDKSKGDVLSKALVIVQTGWFVLQCIGRGVEHLAITEIEVVTLAFAVLNMGTYWFWWDKPLNVQCPYPVRRKQISDALGGQGAESGGRGETGWQAVINCTSRLRHTLKEKVEKHGTWGTMWRGLLHVVFMPKYPPFYSGDSKLMKPVDDRKAGLVTATIAVIFGGIHCIAWSSQFPSPEEKILWRTAALFLTCLPGVLLVSTLYIRGDGPGKVDMAEWVAKHMDGEHANKPLSLRVKVVILLVVVIVIVYILARAVVLSLAFTSLRSLPPSAYQTVHWTTFLPHI</sequence>
<feature type="transmembrane region" description="Helical" evidence="1">
    <location>
        <begin position="321"/>
        <end position="344"/>
    </location>
</feature>
<organism evidence="2 3">
    <name type="scientific">Piloderma croceum (strain F 1598)</name>
    <dbReference type="NCBI Taxonomy" id="765440"/>
    <lineage>
        <taxon>Eukaryota</taxon>
        <taxon>Fungi</taxon>
        <taxon>Dikarya</taxon>
        <taxon>Basidiomycota</taxon>
        <taxon>Agaricomycotina</taxon>
        <taxon>Agaricomycetes</taxon>
        <taxon>Agaricomycetidae</taxon>
        <taxon>Atheliales</taxon>
        <taxon>Atheliaceae</taxon>
        <taxon>Piloderma</taxon>
    </lineage>
</organism>
<keyword evidence="1" id="KW-0472">Membrane</keyword>
<feature type="non-terminal residue" evidence="2">
    <location>
        <position position="1"/>
    </location>
</feature>
<name>A0A0C3BF19_PILCF</name>
<keyword evidence="3" id="KW-1185">Reference proteome</keyword>
<accession>A0A0C3BF19</accession>
<feature type="transmembrane region" description="Helical" evidence="1">
    <location>
        <begin position="291"/>
        <end position="309"/>
    </location>
</feature>
<dbReference type="PANTHER" id="PTHR35043:SF7">
    <property type="entry name" value="TRANSCRIPTION FACTOR DOMAIN-CONTAINING PROTEIN"/>
    <property type="match status" value="1"/>
</dbReference>
<feature type="transmembrane region" description="Helical" evidence="1">
    <location>
        <begin position="377"/>
        <end position="401"/>
    </location>
</feature>
<feature type="transmembrane region" description="Helical" evidence="1">
    <location>
        <begin position="43"/>
        <end position="59"/>
    </location>
</feature>
<feature type="non-terminal residue" evidence="2">
    <location>
        <position position="424"/>
    </location>
</feature>
<keyword evidence="1" id="KW-0812">Transmembrane</keyword>
<feature type="transmembrane region" description="Helical" evidence="1">
    <location>
        <begin position="6"/>
        <end position="22"/>
    </location>
</feature>
<dbReference type="HOGENOM" id="CLU_022883_6_1_1"/>
<evidence type="ECO:0000256" key="1">
    <source>
        <dbReference type="SAM" id="Phobius"/>
    </source>
</evidence>
<dbReference type="InParanoid" id="A0A0C3BF19"/>